<keyword evidence="4" id="KW-0479">Metal-binding</keyword>
<dbReference type="EMBL" id="CAFAAO010000001">
    <property type="protein sequence ID" value="CAB4793094.1"/>
    <property type="molecule type" value="Genomic_DNA"/>
</dbReference>
<evidence type="ECO:0000313" key="14">
    <source>
        <dbReference type="EMBL" id="CAB5017634.1"/>
    </source>
</evidence>
<dbReference type="AlphaFoldDB" id="A0A6J5YUB5"/>
<evidence type="ECO:0000313" key="11">
    <source>
        <dbReference type="EMBL" id="CAB4341690.1"/>
    </source>
</evidence>
<evidence type="ECO:0000256" key="1">
    <source>
        <dbReference type="ARBA" id="ARBA00000553"/>
    </source>
</evidence>
<dbReference type="SUPFAM" id="SSF64438">
    <property type="entry name" value="CNF1/YfiH-like putative cysteine hydrolases"/>
    <property type="match status" value="1"/>
</dbReference>
<dbReference type="EMBL" id="CAFBQG010000026">
    <property type="protein sequence ID" value="CAB5045924.1"/>
    <property type="molecule type" value="Genomic_DNA"/>
</dbReference>
<evidence type="ECO:0000256" key="8">
    <source>
        <dbReference type="ARBA" id="ARBA00048968"/>
    </source>
</evidence>
<dbReference type="EMBL" id="CAFBPK010000009">
    <property type="protein sequence ID" value="CAB5017634.1"/>
    <property type="molecule type" value="Genomic_DNA"/>
</dbReference>
<reference evidence="10" key="1">
    <citation type="submission" date="2020-05" db="EMBL/GenBank/DDBJ databases">
        <authorList>
            <person name="Chiriac C."/>
            <person name="Salcher M."/>
            <person name="Ghai R."/>
            <person name="Kavagutti S V."/>
        </authorList>
    </citation>
    <scope>NUCLEOTIDE SEQUENCE</scope>
</reference>
<dbReference type="CDD" id="cd16833">
    <property type="entry name" value="YfiH"/>
    <property type="match status" value="1"/>
</dbReference>
<evidence type="ECO:0000256" key="5">
    <source>
        <dbReference type="ARBA" id="ARBA00022801"/>
    </source>
</evidence>
<evidence type="ECO:0000256" key="6">
    <source>
        <dbReference type="ARBA" id="ARBA00022833"/>
    </source>
</evidence>
<dbReference type="InterPro" id="IPR003730">
    <property type="entry name" value="Cu_polyphenol_OxRdtase"/>
</dbReference>
<comment type="catalytic activity">
    <reaction evidence="1">
        <text>inosine + phosphate = alpha-D-ribose 1-phosphate + hypoxanthine</text>
        <dbReference type="Rhea" id="RHEA:27646"/>
        <dbReference type="ChEBI" id="CHEBI:17368"/>
        <dbReference type="ChEBI" id="CHEBI:17596"/>
        <dbReference type="ChEBI" id="CHEBI:43474"/>
        <dbReference type="ChEBI" id="CHEBI:57720"/>
        <dbReference type="EC" id="2.4.2.1"/>
    </reaction>
    <physiologicalReaction direction="left-to-right" evidence="1">
        <dbReference type="Rhea" id="RHEA:27647"/>
    </physiologicalReaction>
</comment>
<keyword evidence="6" id="KW-0862">Zinc</keyword>
<accession>A0A6J5YUB5</accession>
<sequence length="239" mass="25005">MSTQVFDRVYVSDIEIVALTRHGGHSMAPYDSLNLANYVGDDAVSVAANQANVAALVGASGIAVMNSDHGRTVHVVDTYGTAASGDGLVTRTTDLALLALAADCVPFALADPINRVIAVGHAGWRGVLANVMEATIQTFVSEGGQLEHTQAVIGPAICARCYEVPAERVDMFRQNQTAAVSDLTHLNLTAGVHSELNRAVSQVHVFAGCTQEDSNLFSYRRSAGSPTGRGGLVITLPSS</sequence>
<keyword evidence="3" id="KW-0808">Transferase</keyword>
<dbReference type="EMBL" id="CAESAD010000007">
    <property type="protein sequence ID" value="CAB4341690.1"/>
    <property type="molecule type" value="Genomic_DNA"/>
</dbReference>
<proteinExistence type="inferred from homology"/>
<evidence type="ECO:0000256" key="7">
    <source>
        <dbReference type="ARBA" id="ARBA00047989"/>
    </source>
</evidence>
<dbReference type="GO" id="GO:0005507">
    <property type="term" value="F:copper ion binding"/>
    <property type="evidence" value="ECO:0007669"/>
    <property type="project" value="TreeGrafter"/>
</dbReference>
<comment type="catalytic activity">
    <reaction evidence="7">
        <text>adenosine + H2O + H(+) = inosine + NH4(+)</text>
        <dbReference type="Rhea" id="RHEA:24408"/>
        <dbReference type="ChEBI" id="CHEBI:15377"/>
        <dbReference type="ChEBI" id="CHEBI:15378"/>
        <dbReference type="ChEBI" id="CHEBI:16335"/>
        <dbReference type="ChEBI" id="CHEBI:17596"/>
        <dbReference type="ChEBI" id="CHEBI:28938"/>
        <dbReference type="EC" id="3.5.4.4"/>
    </reaction>
    <physiologicalReaction direction="left-to-right" evidence="7">
        <dbReference type="Rhea" id="RHEA:24409"/>
    </physiologicalReaction>
</comment>
<dbReference type="InterPro" id="IPR011324">
    <property type="entry name" value="Cytotoxic_necrot_fac-like_cat"/>
</dbReference>
<dbReference type="PANTHER" id="PTHR30616">
    <property type="entry name" value="UNCHARACTERIZED PROTEIN YFIH"/>
    <property type="match status" value="1"/>
</dbReference>
<name>A0A6J5YUB5_9ZZZZ</name>
<evidence type="ECO:0000256" key="3">
    <source>
        <dbReference type="ARBA" id="ARBA00022679"/>
    </source>
</evidence>
<organism evidence="10">
    <name type="scientific">freshwater metagenome</name>
    <dbReference type="NCBI Taxonomy" id="449393"/>
    <lineage>
        <taxon>unclassified sequences</taxon>
        <taxon>metagenomes</taxon>
        <taxon>ecological metagenomes</taxon>
    </lineage>
</organism>
<protein>
    <submittedName>
        <fullName evidence="10">Unannotated protein</fullName>
    </submittedName>
</protein>
<dbReference type="GO" id="GO:0016787">
    <property type="term" value="F:hydrolase activity"/>
    <property type="evidence" value="ECO:0007669"/>
    <property type="project" value="UniProtKB-KW"/>
</dbReference>
<comment type="catalytic activity">
    <reaction evidence="9">
        <text>S-methyl-5'-thioadenosine + phosphate = 5-(methylsulfanyl)-alpha-D-ribose 1-phosphate + adenine</text>
        <dbReference type="Rhea" id="RHEA:11852"/>
        <dbReference type="ChEBI" id="CHEBI:16708"/>
        <dbReference type="ChEBI" id="CHEBI:17509"/>
        <dbReference type="ChEBI" id="CHEBI:43474"/>
        <dbReference type="ChEBI" id="CHEBI:58533"/>
        <dbReference type="EC" id="2.4.2.28"/>
    </reaction>
    <physiologicalReaction direction="left-to-right" evidence="9">
        <dbReference type="Rhea" id="RHEA:11853"/>
    </physiologicalReaction>
</comment>
<dbReference type="PANTHER" id="PTHR30616:SF2">
    <property type="entry name" value="PURINE NUCLEOSIDE PHOSPHORYLASE LACC1"/>
    <property type="match status" value="1"/>
</dbReference>
<evidence type="ECO:0000313" key="12">
    <source>
        <dbReference type="EMBL" id="CAB4793094.1"/>
    </source>
</evidence>
<dbReference type="GO" id="GO:0017061">
    <property type="term" value="F:S-methyl-5-thioadenosine phosphorylase activity"/>
    <property type="evidence" value="ECO:0007669"/>
    <property type="project" value="UniProtKB-EC"/>
</dbReference>
<dbReference type="Gene3D" id="3.60.140.10">
    <property type="entry name" value="CNF1/YfiH-like putative cysteine hydrolases"/>
    <property type="match status" value="1"/>
</dbReference>
<evidence type="ECO:0000313" key="13">
    <source>
        <dbReference type="EMBL" id="CAB4848650.1"/>
    </source>
</evidence>
<evidence type="ECO:0000256" key="9">
    <source>
        <dbReference type="ARBA" id="ARBA00049893"/>
    </source>
</evidence>
<comment type="similarity">
    <text evidence="2">Belongs to the purine nucleoside phosphorylase YfiH/LACC1 family.</text>
</comment>
<dbReference type="EMBL" id="CAESAI010000006">
    <property type="protein sequence ID" value="CAB4333714.1"/>
    <property type="molecule type" value="Genomic_DNA"/>
</dbReference>
<gene>
    <name evidence="12" type="ORF">UFOPK3037_00080</name>
    <name evidence="13" type="ORF">UFOPK3278_00847</name>
    <name evidence="10" type="ORF">UFOPK3406_00418</name>
    <name evidence="11" type="ORF">UFOPK3925_01048</name>
    <name evidence="14" type="ORF">UFOPK4097_00730</name>
    <name evidence="15" type="ORF">UFOPK4301_00338</name>
</gene>
<keyword evidence="5" id="KW-0378">Hydrolase</keyword>
<dbReference type="Pfam" id="PF02578">
    <property type="entry name" value="Cu-oxidase_4"/>
    <property type="match status" value="1"/>
</dbReference>
<evidence type="ECO:0000256" key="2">
    <source>
        <dbReference type="ARBA" id="ARBA00007353"/>
    </source>
</evidence>
<evidence type="ECO:0000313" key="15">
    <source>
        <dbReference type="EMBL" id="CAB5045924.1"/>
    </source>
</evidence>
<dbReference type="InterPro" id="IPR038371">
    <property type="entry name" value="Cu_polyphenol_OxRdtase_sf"/>
</dbReference>
<evidence type="ECO:0000313" key="10">
    <source>
        <dbReference type="EMBL" id="CAB4333714.1"/>
    </source>
</evidence>
<comment type="catalytic activity">
    <reaction evidence="8">
        <text>adenosine + phosphate = alpha-D-ribose 1-phosphate + adenine</text>
        <dbReference type="Rhea" id="RHEA:27642"/>
        <dbReference type="ChEBI" id="CHEBI:16335"/>
        <dbReference type="ChEBI" id="CHEBI:16708"/>
        <dbReference type="ChEBI" id="CHEBI:43474"/>
        <dbReference type="ChEBI" id="CHEBI:57720"/>
        <dbReference type="EC" id="2.4.2.1"/>
    </reaction>
    <physiologicalReaction direction="left-to-right" evidence="8">
        <dbReference type="Rhea" id="RHEA:27643"/>
    </physiologicalReaction>
</comment>
<dbReference type="EMBL" id="CAFBIX010000031">
    <property type="protein sequence ID" value="CAB4848650.1"/>
    <property type="molecule type" value="Genomic_DNA"/>
</dbReference>
<evidence type="ECO:0000256" key="4">
    <source>
        <dbReference type="ARBA" id="ARBA00022723"/>
    </source>
</evidence>